<feature type="non-terminal residue" evidence="1">
    <location>
        <position position="122"/>
    </location>
</feature>
<reference evidence="1" key="1">
    <citation type="submission" date="2018-05" db="EMBL/GenBank/DDBJ databases">
        <title>Draft genome of Mucuna pruriens seed.</title>
        <authorList>
            <person name="Nnadi N.E."/>
            <person name="Vos R."/>
            <person name="Hasami M.H."/>
            <person name="Devisetty U.K."/>
            <person name="Aguiy J.C."/>
        </authorList>
    </citation>
    <scope>NUCLEOTIDE SEQUENCE [LARGE SCALE GENOMIC DNA]</scope>
    <source>
        <strain evidence="1">JCA_2017</strain>
    </source>
</reference>
<keyword evidence="2" id="KW-1185">Reference proteome</keyword>
<evidence type="ECO:0000313" key="2">
    <source>
        <dbReference type="Proteomes" id="UP000257109"/>
    </source>
</evidence>
<protein>
    <recommendedName>
        <fullName evidence="3">Reverse transcriptase domain-containing protein</fullName>
    </recommendedName>
</protein>
<evidence type="ECO:0008006" key="3">
    <source>
        <dbReference type="Google" id="ProtNLM"/>
    </source>
</evidence>
<dbReference type="Proteomes" id="UP000257109">
    <property type="component" value="Unassembled WGS sequence"/>
</dbReference>
<dbReference type="OrthoDB" id="1434716at2759"/>
<proteinExistence type="predicted"/>
<feature type="non-terminal residue" evidence="1">
    <location>
        <position position="1"/>
    </location>
</feature>
<gene>
    <name evidence="1" type="ORF">CR513_50382</name>
</gene>
<comment type="caution">
    <text evidence="1">The sequence shown here is derived from an EMBL/GenBank/DDBJ whole genome shotgun (WGS) entry which is preliminary data.</text>
</comment>
<evidence type="ECO:0000313" key="1">
    <source>
        <dbReference type="EMBL" id="RDX70384.1"/>
    </source>
</evidence>
<dbReference type="EMBL" id="QJKJ01011730">
    <property type="protein sequence ID" value="RDX70384.1"/>
    <property type="molecule type" value="Genomic_DNA"/>
</dbReference>
<sequence>MRNKKGKKGWMAIKLDLEKAYDKLCWDFVIDLPKNLVDLIWACISTPSMKIISSTHYSHRPLRLKTLIRNIPQTRVTPRMWSSLKDYCGHQSRDAPKDDYHYTSIAHLLAGSGIGPTREPRR</sequence>
<name>A0A371EWL7_MUCPR</name>
<organism evidence="1 2">
    <name type="scientific">Mucuna pruriens</name>
    <name type="common">Velvet bean</name>
    <name type="synonym">Dolichos pruriens</name>
    <dbReference type="NCBI Taxonomy" id="157652"/>
    <lineage>
        <taxon>Eukaryota</taxon>
        <taxon>Viridiplantae</taxon>
        <taxon>Streptophyta</taxon>
        <taxon>Embryophyta</taxon>
        <taxon>Tracheophyta</taxon>
        <taxon>Spermatophyta</taxon>
        <taxon>Magnoliopsida</taxon>
        <taxon>eudicotyledons</taxon>
        <taxon>Gunneridae</taxon>
        <taxon>Pentapetalae</taxon>
        <taxon>rosids</taxon>
        <taxon>fabids</taxon>
        <taxon>Fabales</taxon>
        <taxon>Fabaceae</taxon>
        <taxon>Papilionoideae</taxon>
        <taxon>50 kb inversion clade</taxon>
        <taxon>NPAAA clade</taxon>
        <taxon>indigoferoid/millettioid clade</taxon>
        <taxon>Phaseoleae</taxon>
        <taxon>Mucuna</taxon>
    </lineage>
</organism>
<dbReference type="AlphaFoldDB" id="A0A371EWL7"/>
<accession>A0A371EWL7</accession>